<gene>
    <name evidence="2" type="ORF">BP5796_08852</name>
</gene>
<protein>
    <recommendedName>
        <fullName evidence="1">Alpha-L-rhamnosidase six-hairpin glycosidase domain-containing protein</fullName>
    </recommendedName>
</protein>
<dbReference type="PANTHER" id="PTHR34987">
    <property type="entry name" value="C, PUTATIVE (AFU_ORTHOLOGUE AFUA_3G02880)-RELATED"/>
    <property type="match status" value="1"/>
</dbReference>
<name>A0A3D8R2B6_9HELO</name>
<evidence type="ECO:0000313" key="2">
    <source>
        <dbReference type="EMBL" id="RDW68195.1"/>
    </source>
</evidence>
<dbReference type="InterPro" id="IPR008928">
    <property type="entry name" value="6-hairpin_glycosidase_sf"/>
</dbReference>
<dbReference type="Gene3D" id="1.50.10.10">
    <property type="match status" value="1"/>
</dbReference>
<evidence type="ECO:0000259" key="1">
    <source>
        <dbReference type="Pfam" id="PF17389"/>
    </source>
</evidence>
<dbReference type="OrthoDB" id="10036721at2759"/>
<dbReference type="GO" id="GO:0003824">
    <property type="term" value="F:catalytic activity"/>
    <property type="evidence" value="ECO:0007669"/>
    <property type="project" value="UniProtKB-ARBA"/>
</dbReference>
<proteinExistence type="predicted"/>
<dbReference type="SUPFAM" id="SSF48208">
    <property type="entry name" value="Six-hairpin glycosidases"/>
    <property type="match status" value="1"/>
</dbReference>
<sequence length="692" mass="77226">MVQSYPREGVTAAFPGPWDRYNFSPASRTQYPVRVYRTTGVVENPANALDFQSTIIKSLPQSNGWSSQTPNYSSVTYDFGKEACGPITLKSASRSTVNQTVGLSYSESSEWVGFDSDESASLRSCVSDGHHEFTIGPDETYTVPLEKQRGAFRYVTIFTKDDDAILELTEMSAEFTSMPHWADLRAYPAYFYSSDDLLNRIWYAGAYTNQLSTLAKDQGRRCELDSGWLNNAICCTSGETIITDAPRRDRTVWAGDLAIVVWSQFATINDSVSIRNALDTLFGVQSADGHLPWAGPPICHDSVSHIAKLDAWPYISDSYHLWTVLVSRHFYHITGDIEWLKSRWDAIVLGLELAITKFKPEEGLYYCAQPLDWGRTSVEGYNLSCNILFHETLIQLSSLAQILNQPHRSTRWKSFASTLKPNLEKFWDESAGLYFDNLSATSAGRTLHPQDGNSLACWFGIADFARSRLITSNLKKRWGPYGPVNPECSGPVSPFITGFELQALVKADKMHDALKMIRTAWGWMLNNPASTGSTMLEAWYADGSIRYPFYQDKPSYISHCHPFSTGPVLVLTFDVLGINFSDGDMAGGKNWEFRPTPGDLETCEGGLTGKHGLYSAGWEKSRVNGRIAFQCWIEAPSGTIGRIRIPLYNSLDTPTEGKCTVIMDGAVLKFDVGAGYAWVNNIEGGERHHFRL</sequence>
<dbReference type="InterPro" id="IPR012341">
    <property type="entry name" value="6hp_glycosidase-like_sf"/>
</dbReference>
<dbReference type="GO" id="GO:0005975">
    <property type="term" value="P:carbohydrate metabolic process"/>
    <property type="evidence" value="ECO:0007669"/>
    <property type="project" value="InterPro"/>
</dbReference>
<dbReference type="EMBL" id="PDLN01000013">
    <property type="protein sequence ID" value="RDW68195.1"/>
    <property type="molecule type" value="Genomic_DNA"/>
</dbReference>
<feature type="domain" description="Alpha-L-rhamnosidase six-hairpin glycosidase" evidence="1">
    <location>
        <begin position="240"/>
        <end position="561"/>
    </location>
</feature>
<dbReference type="InterPro" id="IPR035396">
    <property type="entry name" value="Bac_rhamnosid6H"/>
</dbReference>
<dbReference type="Gene3D" id="2.60.120.260">
    <property type="entry name" value="Galactose-binding domain-like"/>
    <property type="match status" value="1"/>
</dbReference>
<dbReference type="PANTHER" id="PTHR34987:SF6">
    <property type="entry name" value="ALPHA-L-RHAMNOSIDASE SIX-HAIRPIN GLYCOSIDASE DOMAIN-CONTAINING PROTEIN"/>
    <property type="match status" value="1"/>
</dbReference>
<evidence type="ECO:0000313" key="3">
    <source>
        <dbReference type="Proteomes" id="UP000256328"/>
    </source>
</evidence>
<reference evidence="2 3" key="1">
    <citation type="journal article" date="2018" name="IMA Fungus">
        <title>IMA Genome-F 9: Draft genome sequence of Annulohypoxylon stygium, Aspergillus mulundensis, Berkeleyomyces basicola (syn. Thielaviopsis basicola), Ceratocystis smalleyi, two Cercospora beticola strains, Coleophoma cylindrospora, Fusarium fracticaudum, Phialophora cf. hyalina, and Morchella septimelata.</title>
        <authorList>
            <person name="Wingfield B.D."/>
            <person name="Bills G.F."/>
            <person name="Dong Y."/>
            <person name="Huang W."/>
            <person name="Nel W.J."/>
            <person name="Swalarsk-Parry B.S."/>
            <person name="Vaghefi N."/>
            <person name="Wilken P.M."/>
            <person name="An Z."/>
            <person name="de Beer Z.W."/>
            <person name="De Vos L."/>
            <person name="Chen L."/>
            <person name="Duong T.A."/>
            <person name="Gao Y."/>
            <person name="Hammerbacher A."/>
            <person name="Kikkert J.R."/>
            <person name="Li Y."/>
            <person name="Li H."/>
            <person name="Li K."/>
            <person name="Li Q."/>
            <person name="Liu X."/>
            <person name="Ma X."/>
            <person name="Naidoo K."/>
            <person name="Pethybridge S.J."/>
            <person name="Sun J."/>
            <person name="Steenkamp E.T."/>
            <person name="van der Nest M.A."/>
            <person name="van Wyk S."/>
            <person name="Wingfield M.J."/>
            <person name="Xiong C."/>
            <person name="Yue Q."/>
            <person name="Zhang X."/>
        </authorList>
    </citation>
    <scope>NUCLEOTIDE SEQUENCE [LARGE SCALE GENOMIC DNA]</scope>
    <source>
        <strain evidence="2 3">BP5796</strain>
    </source>
</reference>
<comment type="caution">
    <text evidence="2">The sequence shown here is derived from an EMBL/GenBank/DDBJ whole genome shotgun (WGS) entry which is preliminary data.</text>
</comment>
<accession>A0A3D8R2B6</accession>
<keyword evidence="3" id="KW-1185">Reference proteome</keyword>
<organism evidence="2 3">
    <name type="scientific">Coleophoma crateriformis</name>
    <dbReference type="NCBI Taxonomy" id="565419"/>
    <lineage>
        <taxon>Eukaryota</taxon>
        <taxon>Fungi</taxon>
        <taxon>Dikarya</taxon>
        <taxon>Ascomycota</taxon>
        <taxon>Pezizomycotina</taxon>
        <taxon>Leotiomycetes</taxon>
        <taxon>Helotiales</taxon>
        <taxon>Dermateaceae</taxon>
        <taxon>Coleophoma</taxon>
    </lineage>
</organism>
<dbReference type="AlphaFoldDB" id="A0A3D8R2B6"/>
<dbReference type="Proteomes" id="UP000256328">
    <property type="component" value="Unassembled WGS sequence"/>
</dbReference>
<dbReference type="Gene3D" id="2.60.420.10">
    <property type="entry name" value="Maltose phosphorylase, domain 3"/>
    <property type="match status" value="1"/>
</dbReference>
<dbReference type="Pfam" id="PF17389">
    <property type="entry name" value="Bac_rhamnosid6H"/>
    <property type="match status" value="1"/>
</dbReference>